<dbReference type="EMBL" id="NCSJ02000082">
    <property type="protein sequence ID" value="RFU31165.1"/>
    <property type="molecule type" value="Genomic_DNA"/>
</dbReference>
<dbReference type="Proteomes" id="UP000258309">
    <property type="component" value="Unassembled WGS sequence"/>
</dbReference>
<evidence type="ECO:0000313" key="4">
    <source>
        <dbReference type="EMBL" id="RFU31165.1"/>
    </source>
</evidence>
<dbReference type="GO" id="GO:0004174">
    <property type="term" value="F:electron-transferring-flavoprotein dehydrogenase activity"/>
    <property type="evidence" value="ECO:0007669"/>
    <property type="project" value="TreeGrafter"/>
</dbReference>
<feature type="domain" description="FAD/NAD(P)-binding" evidence="3">
    <location>
        <begin position="252"/>
        <end position="452"/>
    </location>
</feature>
<proteinExistence type="predicted"/>
<feature type="transmembrane region" description="Helical" evidence="2">
    <location>
        <begin position="57"/>
        <end position="76"/>
    </location>
</feature>
<dbReference type="PANTHER" id="PTHR43735:SF25">
    <property type="entry name" value="NAD(P)H DEHYDROGENASE 3"/>
    <property type="match status" value="1"/>
</dbReference>
<reference evidence="4 5" key="1">
    <citation type="submission" date="2018-05" db="EMBL/GenBank/DDBJ databases">
        <title>Draft genome sequence of Scytalidium lignicola DSM 105466, a ubiquitous saprotrophic fungus.</title>
        <authorList>
            <person name="Buettner E."/>
            <person name="Gebauer A.M."/>
            <person name="Hofrichter M."/>
            <person name="Liers C."/>
            <person name="Kellner H."/>
        </authorList>
    </citation>
    <scope>NUCLEOTIDE SEQUENCE [LARGE SCALE GENOMIC DNA]</scope>
    <source>
        <strain evidence="4 5">DSM 105466</strain>
    </source>
</reference>
<evidence type="ECO:0000313" key="5">
    <source>
        <dbReference type="Proteomes" id="UP000258309"/>
    </source>
</evidence>
<feature type="non-terminal residue" evidence="4">
    <location>
        <position position="1"/>
    </location>
</feature>
<name>A0A3E2HCR6_SCYLI</name>
<accession>A0A3E2HCR6</accession>
<keyword evidence="2" id="KW-0812">Transmembrane</keyword>
<dbReference type="Pfam" id="PF07992">
    <property type="entry name" value="Pyr_redox_2"/>
    <property type="match status" value="1"/>
</dbReference>
<feature type="non-terminal residue" evidence="4">
    <location>
        <position position="587"/>
    </location>
</feature>
<dbReference type="Gene3D" id="3.50.50.60">
    <property type="entry name" value="FAD/NAD(P)-binding domain"/>
    <property type="match status" value="2"/>
</dbReference>
<dbReference type="OrthoDB" id="202203at2759"/>
<dbReference type="PANTHER" id="PTHR43735">
    <property type="entry name" value="APOPTOSIS-INDUCING FACTOR 1"/>
    <property type="match status" value="1"/>
</dbReference>
<comment type="caution">
    <text evidence="4">The sequence shown here is derived from an EMBL/GenBank/DDBJ whole genome shotgun (WGS) entry which is preliminary data.</text>
</comment>
<dbReference type="InterPro" id="IPR036188">
    <property type="entry name" value="FAD/NAD-bd_sf"/>
</dbReference>
<evidence type="ECO:0000256" key="2">
    <source>
        <dbReference type="SAM" id="Phobius"/>
    </source>
</evidence>
<dbReference type="STRING" id="5539.A0A3E2HCR6"/>
<keyword evidence="2" id="KW-1133">Transmembrane helix</keyword>
<protein>
    <recommendedName>
        <fullName evidence="3">FAD/NAD(P)-binding domain-containing protein</fullName>
    </recommendedName>
</protein>
<dbReference type="AlphaFoldDB" id="A0A3E2HCR6"/>
<dbReference type="GO" id="GO:0005737">
    <property type="term" value="C:cytoplasm"/>
    <property type="evidence" value="ECO:0007669"/>
    <property type="project" value="TreeGrafter"/>
</dbReference>
<dbReference type="InterPro" id="IPR023753">
    <property type="entry name" value="FAD/NAD-binding_dom"/>
</dbReference>
<organism evidence="4 5">
    <name type="scientific">Scytalidium lignicola</name>
    <name type="common">Hyphomycete</name>
    <dbReference type="NCBI Taxonomy" id="5539"/>
    <lineage>
        <taxon>Eukaryota</taxon>
        <taxon>Fungi</taxon>
        <taxon>Dikarya</taxon>
        <taxon>Ascomycota</taxon>
        <taxon>Pezizomycotina</taxon>
        <taxon>Leotiomycetes</taxon>
        <taxon>Leotiomycetes incertae sedis</taxon>
        <taxon>Scytalidium</taxon>
    </lineage>
</organism>
<evidence type="ECO:0000256" key="1">
    <source>
        <dbReference type="SAM" id="MobiDB-lite"/>
    </source>
</evidence>
<dbReference type="SUPFAM" id="SSF51905">
    <property type="entry name" value="FAD/NAD(P)-binding domain"/>
    <property type="match status" value="1"/>
</dbReference>
<gene>
    <name evidence="4" type="ORF">B7463_g5192</name>
</gene>
<keyword evidence="5" id="KW-1185">Reference proteome</keyword>
<keyword evidence="2" id="KW-0472">Membrane</keyword>
<evidence type="ECO:0000259" key="3">
    <source>
        <dbReference type="Pfam" id="PF07992"/>
    </source>
</evidence>
<dbReference type="GO" id="GO:0050660">
    <property type="term" value="F:flavin adenine dinucleotide binding"/>
    <property type="evidence" value="ECO:0007669"/>
    <property type="project" value="TreeGrafter"/>
</dbReference>
<feature type="region of interest" description="Disordered" evidence="1">
    <location>
        <begin position="1"/>
        <end position="22"/>
    </location>
</feature>
<feature type="transmembrane region" description="Helical" evidence="2">
    <location>
        <begin position="31"/>
        <end position="50"/>
    </location>
</feature>
<sequence>MSYDYNHYQRSSAPSYESEDDPDPYYSTSNIIGILLTGGFGSIGLQLALATARAATLALYTTSMGGAVVGTGFVVWQGGRFVLTQTKPVANTIQDGITSQARRIAHVLDQASQSANALEAVRAQISNLPAQLQNTILTAFNRALDPVTGPETLEGTEGNVEVQELSDETVGIVLSAMAHNGDLGDMELPQPTGSPSYSTLEGPPVHNGTSASLVNFNELDDSGFVYVNLSGADISMLLLIVNGFKEYKSSQFEFVQGAATLLDYASREITIQATSDKEASEDGKFTVSFDSLLICTSTTQSSPLFGQHGIDAATRKAFADIHEQLLKAESIVVAGGGTSGTETAGELGDVYGTSKDVTILSGSDRLLPNLSPRRGQAAKGILKQLGVETVHELRVTSATKVNGKIQLKFSDGTERTVDIYISAVGDKPNTEFLPKEWLNERGFVKTVTQTLRLDVPDTSGVYVFSSAGSYSGGGVRDINNAIRPCCESIRVDLFTQLPPEVQEDLENEQKGSFLCYWVKSKPSLKEHLLPYKQWTGELQVVPISRSRGIGVIFGWGVPQWFVSMLKGKTYMIEKAPLLLRGEDYKKA</sequence>